<reference evidence="2" key="1">
    <citation type="submission" date="2021-02" db="EMBL/GenBank/DDBJ databases">
        <authorList>
            <person name="Nowell W R."/>
        </authorList>
    </citation>
    <scope>NUCLEOTIDE SEQUENCE</scope>
</reference>
<feature type="non-terminal residue" evidence="2">
    <location>
        <position position="104"/>
    </location>
</feature>
<accession>A0A821P7V4</accession>
<dbReference type="AlphaFoldDB" id="A0A821P7V4"/>
<sequence length="104" mass="11125">IGDTGTSGSAIVPGEGGLVVMWDRGLRVRNITFINFPSASTQALYGPVIAGRCTLRCGGWLTKFSQLSFINVQNRGNFRWPYDGLYQDEDGTLSGVVGGIVLSP</sequence>
<name>A0A821P7V4_9BILA</name>
<gene>
    <name evidence="2" type="ORF">UJA718_LOCUS41254</name>
</gene>
<dbReference type="Proteomes" id="UP000663873">
    <property type="component" value="Unassembled WGS sequence"/>
</dbReference>
<dbReference type="PANTHER" id="PTHR46769">
    <property type="entry name" value="POLYCYSTIC KIDNEY AND HEPATIC DISEASE 1 (AUTOSOMAL RECESSIVE)-LIKE 1"/>
    <property type="match status" value="1"/>
</dbReference>
<dbReference type="EMBL" id="CAJOBP010048190">
    <property type="protein sequence ID" value="CAF4800259.1"/>
    <property type="molecule type" value="Genomic_DNA"/>
</dbReference>
<keyword evidence="1" id="KW-0732">Signal</keyword>
<evidence type="ECO:0000313" key="2">
    <source>
        <dbReference type="EMBL" id="CAF4800259.1"/>
    </source>
</evidence>
<proteinExistence type="predicted"/>
<dbReference type="PANTHER" id="PTHR46769:SF2">
    <property type="entry name" value="FIBROCYSTIN-L ISOFORM 2 PRECURSOR-RELATED"/>
    <property type="match status" value="1"/>
</dbReference>
<evidence type="ECO:0000313" key="3">
    <source>
        <dbReference type="Proteomes" id="UP000663873"/>
    </source>
</evidence>
<feature type="non-terminal residue" evidence="2">
    <location>
        <position position="1"/>
    </location>
</feature>
<organism evidence="2 3">
    <name type="scientific">Rotaria socialis</name>
    <dbReference type="NCBI Taxonomy" id="392032"/>
    <lineage>
        <taxon>Eukaryota</taxon>
        <taxon>Metazoa</taxon>
        <taxon>Spiralia</taxon>
        <taxon>Gnathifera</taxon>
        <taxon>Rotifera</taxon>
        <taxon>Eurotatoria</taxon>
        <taxon>Bdelloidea</taxon>
        <taxon>Philodinida</taxon>
        <taxon>Philodinidae</taxon>
        <taxon>Rotaria</taxon>
    </lineage>
</organism>
<protein>
    <submittedName>
        <fullName evidence="2">Uncharacterized protein</fullName>
    </submittedName>
</protein>
<comment type="caution">
    <text evidence="2">The sequence shown here is derived from an EMBL/GenBank/DDBJ whole genome shotgun (WGS) entry which is preliminary data.</text>
</comment>
<evidence type="ECO:0000256" key="1">
    <source>
        <dbReference type="ARBA" id="ARBA00022729"/>
    </source>
</evidence>
<keyword evidence="3" id="KW-1185">Reference proteome</keyword>
<dbReference type="InterPro" id="IPR052387">
    <property type="entry name" value="Fibrocystin"/>
</dbReference>